<dbReference type="SMART" id="SM00418">
    <property type="entry name" value="HTH_ARSR"/>
    <property type="match status" value="1"/>
</dbReference>
<keyword evidence="1" id="KW-0805">Transcription regulation</keyword>
<dbReference type="Proteomes" id="UP000466345">
    <property type="component" value="Unassembled WGS sequence"/>
</dbReference>
<dbReference type="AlphaFoldDB" id="A0A7K0CT83"/>
<reference evidence="5 6" key="1">
    <citation type="submission" date="2019-10" db="EMBL/GenBank/DDBJ databases">
        <title>Streptomyces smaragdinus sp. nov. and Streptomyces fabii sp. nov., isolated from the gut of fungus growing-termite Macrotermes natalensis.</title>
        <authorList>
            <person name="Schwitalla J."/>
            <person name="Benndorf R."/>
            <person name="Martin K."/>
            <person name="De Beer W."/>
            <person name="Kaster A.-K."/>
            <person name="Vollmers J."/>
            <person name="Poulsen M."/>
            <person name="Beemelmanns C."/>
        </authorList>
    </citation>
    <scope>NUCLEOTIDE SEQUENCE [LARGE SCALE GENOMIC DNA]</scope>
    <source>
        <strain evidence="5 6">RB5</strain>
    </source>
</reference>
<dbReference type="InterPro" id="IPR011991">
    <property type="entry name" value="ArsR-like_HTH"/>
</dbReference>
<protein>
    <recommendedName>
        <fullName evidence="4">HTH arsR-type domain-containing protein</fullName>
    </recommendedName>
</protein>
<comment type="caution">
    <text evidence="5">The sequence shown here is derived from an EMBL/GenBank/DDBJ whole genome shotgun (WGS) entry which is preliminary data.</text>
</comment>
<dbReference type="CDD" id="cd00090">
    <property type="entry name" value="HTH_ARSR"/>
    <property type="match status" value="1"/>
</dbReference>
<dbReference type="EMBL" id="WEGJ01000065">
    <property type="protein sequence ID" value="MQY16679.1"/>
    <property type="molecule type" value="Genomic_DNA"/>
</dbReference>
<dbReference type="Gene3D" id="1.10.10.10">
    <property type="entry name" value="Winged helix-like DNA-binding domain superfamily/Winged helix DNA-binding domain"/>
    <property type="match status" value="1"/>
</dbReference>
<evidence type="ECO:0000256" key="2">
    <source>
        <dbReference type="ARBA" id="ARBA00023125"/>
    </source>
</evidence>
<evidence type="ECO:0000256" key="1">
    <source>
        <dbReference type="ARBA" id="ARBA00023015"/>
    </source>
</evidence>
<evidence type="ECO:0000313" key="5">
    <source>
        <dbReference type="EMBL" id="MQY16679.1"/>
    </source>
</evidence>
<name>A0A7K0CT83_9ACTN</name>
<sequence length="194" mass="22357">MTESGKQLHDLNPQSLRGLAHPLRMRLLNALREHGPATASQLADRLGESSGATSYHLRQLAAVGLIEDDPEHGKGRERWWRRAYQGLKIESAEEFLDSPDPQVRGAMDIYLHEIAAEHTLEVGAALAAMRDWPKEWRDRWTLSNFKVRLTPELAYELYHRMFDVIREYEDRVPEDTAGSREVRIHLHGFPQQND</sequence>
<dbReference type="PANTHER" id="PTHR33154">
    <property type="entry name" value="TRANSCRIPTIONAL REGULATOR, ARSR FAMILY"/>
    <property type="match status" value="1"/>
</dbReference>
<evidence type="ECO:0000259" key="4">
    <source>
        <dbReference type="SMART" id="SM00418"/>
    </source>
</evidence>
<dbReference type="Pfam" id="PF12840">
    <property type="entry name" value="HTH_20"/>
    <property type="match status" value="1"/>
</dbReference>
<dbReference type="GO" id="GO:0003700">
    <property type="term" value="F:DNA-binding transcription factor activity"/>
    <property type="evidence" value="ECO:0007669"/>
    <property type="project" value="InterPro"/>
</dbReference>
<evidence type="ECO:0000256" key="3">
    <source>
        <dbReference type="ARBA" id="ARBA00023163"/>
    </source>
</evidence>
<proteinExistence type="predicted"/>
<dbReference type="InterPro" id="IPR036390">
    <property type="entry name" value="WH_DNA-bd_sf"/>
</dbReference>
<evidence type="ECO:0000313" key="6">
    <source>
        <dbReference type="Proteomes" id="UP000466345"/>
    </source>
</evidence>
<dbReference type="RefSeq" id="WP_323378979.1">
    <property type="nucleotide sequence ID" value="NZ_WEGJ01000065.1"/>
</dbReference>
<accession>A0A7K0CT83</accession>
<dbReference type="PANTHER" id="PTHR33154:SF15">
    <property type="entry name" value="REGULATORY PROTEIN ARSR"/>
    <property type="match status" value="1"/>
</dbReference>
<feature type="domain" description="HTH arsR-type" evidence="4">
    <location>
        <begin position="14"/>
        <end position="131"/>
    </location>
</feature>
<organism evidence="5 6">
    <name type="scientific">Streptomyces smaragdinus</name>
    <dbReference type="NCBI Taxonomy" id="2585196"/>
    <lineage>
        <taxon>Bacteria</taxon>
        <taxon>Bacillati</taxon>
        <taxon>Actinomycetota</taxon>
        <taxon>Actinomycetes</taxon>
        <taxon>Kitasatosporales</taxon>
        <taxon>Streptomycetaceae</taxon>
        <taxon>Streptomyces</taxon>
    </lineage>
</organism>
<keyword evidence="3" id="KW-0804">Transcription</keyword>
<gene>
    <name evidence="5" type="ORF">SRB5_68810</name>
</gene>
<dbReference type="SUPFAM" id="SSF46785">
    <property type="entry name" value="Winged helix' DNA-binding domain"/>
    <property type="match status" value="1"/>
</dbReference>
<dbReference type="InterPro" id="IPR001845">
    <property type="entry name" value="HTH_ArsR_DNA-bd_dom"/>
</dbReference>
<dbReference type="GO" id="GO:0003677">
    <property type="term" value="F:DNA binding"/>
    <property type="evidence" value="ECO:0007669"/>
    <property type="project" value="UniProtKB-KW"/>
</dbReference>
<dbReference type="InterPro" id="IPR036388">
    <property type="entry name" value="WH-like_DNA-bd_sf"/>
</dbReference>
<dbReference type="InterPro" id="IPR051081">
    <property type="entry name" value="HTH_MetalResp_TranReg"/>
</dbReference>
<keyword evidence="6" id="KW-1185">Reference proteome</keyword>
<keyword evidence="2" id="KW-0238">DNA-binding</keyword>